<dbReference type="AlphaFoldDB" id="A0A081CET9"/>
<proteinExistence type="inferred from homology"/>
<keyword evidence="1" id="KW-0479">Metal-binding</keyword>
<gene>
    <name evidence="2" type="ORF">PAN0_008d3402</name>
</gene>
<protein>
    <recommendedName>
        <fullName evidence="1">Fructose-bisphosphate aldolase</fullName>
        <shortName evidence="1">FBP aldolase</shortName>
        <ecNumber evidence="1">4.1.2.13</ecNumber>
    </recommendedName>
</protein>
<dbReference type="InterPro" id="IPR000771">
    <property type="entry name" value="FBA_II"/>
</dbReference>
<dbReference type="InterPro" id="IPR013785">
    <property type="entry name" value="Aldolase_TIM"/>
</dbReference>
<comment type="function">
    <text evidence="1">Catalyzes the aldol condensation of dihydroxyacetone phosphate (DHAP or glycerone-phosphate) with glyceraldehyde 3-phosphate (G3P) to form fructose 1,6-bisphosphate (FBP) in gluconeogenesis and the reverse reaction in glycolysis.</text>
</comment>
<comment type="cofactor">
    <cofactor evidence="1">
        <name>Zn(2+)</name>
        <dbReference type="ChEBI" id="CHEBI:29105"/>
    </cofactor>
    <text evidence="1">Binds 2 Zn(2+) ions per subunit. One is catalytic and the other provides a structural contribution.</text>
</comment>
<comment type="similarity">
    <text evidence="1">Belongs to the class II fructose-bisphosphate aldolase family.</text>
</comment>
<dbReference type="UniPathway" id="UPA00109">
    <property type="reaction ID" value="UER00183"/>
</dbReference>
<dbReference type="Pfam" id="PF01116">
    <property type="entry name" value="F_bP_aldolase"/>
    <property type="match status" value="1"/>
</dbReference>
<dbReference type="GO" id="GO:0006096">
    <property type="term" value="P:glycolytic process"/>
    <property type="evidence" value="ECO:0007669"/>
    <property type="project" value="UniProtKB-UniPathway"/>
</dbReference>
<keyword evidence="1" id="KW-0324">Glycolysis</keyword>
<dbReference type="OrthoDB" id="2558351at2759"/>
<dbReference type="Gene3D" id="3.20.20.70">
    <property type="entry name" value="Aldolase class I"/>
    <property type="match status" value="1"/>
</dbReference>
<name>A0A081CET9_PSEA2</name>
<evidence type="ECO:0000313" key="3">
    <source>
        <dbReference type="Proteomes" id="UP000053758"/>
    </source>
</evidence>
<dbReference type="GO" id="GO:0004332">
    <property type="term" value="F:fructose-bisphosphate aldolase activity"/>
    <property type="evidence" value="ECO:0007669"/>
    <property type="project" value="UniProtKB-EC"/>
</dbReference>
<dbReference type="GeneID" id="26304358"/>
<dbReference type="InterPro" id="IPR050246">
    <property type="entry name" value="Class_II_FBP_aldolase"/>
</dbReference>
<keyword evidence="3" id="KW-1185">Reference proteome</keyword>
<evidence type="ECO:0000313" key="2">
    <source>
        <dbReference type="EMBL" id="GAK65185.1"/>
    </source>
</evidence>
<dbReference type="SUPFAM" id="SSF51569">
    <property type="entry name" value="Aldolase"/>
    <property type="match status" value="1"/>
</dbReference>
<keyword evidence="1" id="KW-0456">Lyase</keyword>
<comment type="pathway">
    <text evidence="1">Carbohydrate degradation; glycolysis; D-glyceraldehyde 3-phosphate and glycerone phosphate from D-glucose: step 4/4.</text>
</comment>
<dbReference type="HOGENOM" id="CLU_040088_4_1_1"/>
<accession>A0A081CET9</accession>
<organism evidence="2 3">
    <name type="scientific">Pseudozyma antarctica</name>
    <name type="common">Yeast</name>
    <name type="synonym">Candida antarctica</name>
    <dbReference type="NCBI Taxonomy" id="84753"/>
    <lineage>
        <taxon>Eukaryota</taxon>
        <taxon>Fungi</taxon>
        <taxon>Dikarya</taxon>
        <taxon>Basidiomycota</taxon>
        <taxon>Ustilaginomycotina</taxon>
        <taxon>Ustilaginomycetes</taxon>
        <taxon>Ustilaginales</taxon>
        <taxon>Ustilaginaceae</taxon>
        <taxon>Moesziomyces</taxon>
    </lineage>
</organism>
<reference evidence="3" key="1">
    <citation type="journal article" date="2014" name="Genome Announc.">
        <title>Draft Genome Sequence of the Yeast Pseudozyma antarctica Type Strain JCM10317, a Producer of the Glycolipid Biosurfactants, Mannosylerythritol Lipids.</title>
        <authorList>
            <person name="Saika A."/>
            <person name="Koike H."/>
            <person name="Hori T."/>
            <person name="Fukuoka T."/>
            <person name="Sato S."/>
            <person name="Habe H."/>
            <person name="Kitamoto D."/>
            <person name="Morita T."/>
        </authorList>
    </citation>
    <scope>NUCLEOTIDE SEQUENCE [LARGE SCALE GENOMIC DNA]</scope>
    <source>
        <strain evidence="3">JCM 10317</strain>
    </source>
</reference>
<dbReference type="EMBL" id="DF830075">
    <property type="protein sequence ID" value="GAK65185.1"/>
    <property type="molecule type" value="Genomic_DNA"/>
</dbReference>
<dbReference type="GO" id="GO:0008270">
    <property type="term" value="F:zinc ion binding"/>
    <property type="evidence" value="ECO:0007669"/>
    <property type="project" value="UniProtKB-UniRule"/>
</dbReference>
<comment type="catalytic activity">
    <reaction evidence="1">
        <text>beta-D-fructose 1,6-bisphosphate = D-glyceraldehyde 3-phosphate + dihydroxyacetone phosphate</text>
        <dbReference type="Rhea" id="RHEA:14729"/>
        <dbReference type="ChEBI" id="CHEBI:32966"/>
        <dbReference type="ChEBI" id="CHEBI:57642"/>
        <dbReference type="ChEBI" id="CHEBI:59776"/>
        <dbReference type="EC" id="4.1.2.13"/>
    </reaction>
</comment>
<keyword evidence="1" id="KW-0862">Zinc</keyword>
<dbReference type="PANTHER" id="PTHR30304">
    <property type="entry name" value="D-TAGATOSE-1,6-BISPHOSPHATE ALDOLASE"/>
    <property type="match status" value="1"/>
</dbReference>
<dbReference type="RefSeq" id="XP_014656389.1">
    <property type="nucleotide sequence ID" value="XM_014800903.1"/>
</dbReference>
<dbReference type="PANTHER" id="PTHR30304:SF0">
    <property type="entry name" value="D-TAGATOSE-1,6-BISPHOSPHATE ALDOLASE SUBUNIT GATY-RELATED"/>
    <property type="match status" value="1"/>
</dbReference>
<dbReference type="PIRSF" id="PIRSF001359">
    <property type="entry name" value="F_bP_aldolase_II"/>
    <property type="match status" value="1"/>
</dbReference>
<sequence length="294" mass="32067">MPVDHTNNLTLRILQAAHEGGYAINAQSCYDAQSVIALVRAAEEARSPALCQLFPVTMAQFGKPFVRFCLDTCHAASVPIAVHLDHAASDEDITRALDWAEQGVALDSIMIDCSHHDTDEDNIAMAKPYVQRANSLGMAVEVELGRLAGGEAGVRVIEEGMLTKPEKASRFLTELGAQMLAPSIGNIHGRYVNPPAFRLELLEALQSAVGPGTAANSYLVLHGTDDLPDELFRDCVKRGAYKINVNSWARDPQVEFWAQHLEKEPLPDVYEGGMQQFAKVCNRFFHLLGSAGKA</sequence>
<dbReference type="Proteomes" id="UP000053758">
    <property type="component" value="Unassembled WGS sequence"/>
</dbReference>
<evidence type="ECO:0000256" key="1">
    <source>
        <dbReference type="RuleBase" id="RU366023"/>
    </source>
</evidence>
<dbReference type="EC" id="4.1.2.13" evidence="1"/>